<keyword evidence="3" id="KW-1185">Reference proteome</keyword>
<evidence type="ECO:0000256" key="1">
    <source>
        <dbReference type="SAM" id="Phobius"/>
    </source>
</evidence>
<dbReference type="EMBL" id="JAGGNH010000001">
    <property type="protein sequence ID" value="KAJ0984941.1"/>
    <property type="molecule type" value="Genomic_DNA"/>
</dbReference>
<evidence type="ECO:0000313" key="2">
    <source>
        <dbReference type="EMBL" id="KAJ0984941.1"/>
    </source>
</evidence>
<keyword evidence="1" id="KW-1133">Transmembrane helix</keyword>
<dbReference type="OrthoDB" id="737323at2759"/>
<protein>
    <submittedName>
        <fullName evidence="2">Uncharacterized protein</fullName>
    </submittedName>
</protein>
<reference evidence="2" key="1">
    <citation type="submission" date="2021-03" db="EMBL/GenBank/DDBJ databases">
        <authorList>
            <person name="Li Z."/>
            <person name="Yang C."/>
        </authorList>
    </citation>
    <scope>NUCLEOTIDE SEQUENCE</scope>
    <source>
        <strain evidence="2">Dzin_1.0</strain>
        <tissue evidence="2">Leaf</tissue>
    </source>
</reference>
<proteinExistence type="predicted"/>
<dbReference type="AlphaFoldDB" id="A0A9D5D4D7"/>
<name>A0A9D5D4D7_9LILI</name>
<organism evidence="2 3">
    <name type="scientific">Dioscorea zingiberensis</name>
    <dbReference type="NCBI Taxonomy" id="325984"/>
    <lineage>
        <taxon>Eukaryota</taxon>
        <taxon>Viridiplantae</taxon>
        <taxon>Streptophyta</taxon>
        <taxon>Embryophyta</taxon>
        <taxon>Tracheophyta</taxon>
        <taxon>Spermatophyta</taxon>
        <taxon>Magnoliopsida</taxon>
        <taxon>Liliopsida</taxon>
        <taxon>Dioscoreales</taxon>
        <taxon>Dioscoreaceae</taxon>
        <taxon>Dioscorea</taxon>
    </lineage>
</organism>
<dbReference type="PANTHER" id="PTHR33133">
    <property type="entry name" value="OS08G0107100 PROTEIN-RELATED"/>
    <property type="match status" value="1"/>
</dbReference>
<feature type="transmembrane region" description="Helical" evidence="1">
    <location>
        <begin position="260"/>
        <end position="283"/>
    </location>
</feature>
<feature type="transmembrane region" description="Helical" evidence="1">
    <location>
        <begin position="227"/>
        <end position="248"/>
    </location>
</feature>
<dbReference type="PANTHER" id="PTHR33133:SF1">
    <property type="entry name" value="EXPRESSED PROTEIN-RELATED"/>
    <property type="match status" value="1"/>
</dbReference>
<comment type="caution">
    <text evidence="2">The sequence shown here is derived from an EMBL/GenBank/DDBJ whole genome shotgun (WGS) entry which is preliminary data.</text>
</comment>
<accession>A0A9D5D4D7</accession>
<gene>
    <name evidence="2" type="ORF">J5N97_003297</name>
</gene>
<keyword evidence="1" id="KW-0812">Transmembrane</keyword>
<feature type="transmembrane region" description="Helical" evidence="1">
    <location>
        <begin position="169"/>
        <end position="189"/>
    </location>
</feature>
<dbReference type="Proteomes" id="UP001085076">
    <property type="component" value="Miscellaneous, Linkage group lg01"/>
</dbReference>
<feature type="transmembrane region" description="Helical" evidence="1">
    <location>
        <begin position="137"/>
        <end position="163"/>
    </location>
</feature>
<keyword evidence="1" id="KW-0472">Membrane</keyword>
<evidence type="ECO:0000313" key="3">
    <source>
        <dbReference type="Proteomes" id="UP001085076"/>
    </source>
</evidence>
<reference evidence="2" key="2">
    <citation type="journal article" date="2022" name="Hortic Res">
        <title>The genome of Dioscorea zingiberensis sheds light on the biosynthesis, origin and evolution of the medicinally important diosgenin saponins.</title>
        <authorList>
            <person name="Li Y."/>
            <person name="Tan C."/>
            <person name="Li Z."/>
            <person name="Guo J."/>
            <person name="Li S."/>
            <person name="Chen X."/>
            <person name="Wang C."/>
            <person name="Dai X."/>
            <person name="Yang H."/>
            <person name="Song W."/>
            <person name="Hou L."/>
            <person name="Xu J."/>
            <person name="Tong Z."/>
            <person name="Xu A."/>
            <person name="Yuan X."/>
            <person name="Wang W."/>
            <person name="Yang Q."/>
            <person name="Chen L."/>
            <person name="Sun Z."/>
            <person name="Wang K."/>
            <person name="Pan B."/>
            <person name="Chen J."/>
            <person name="Bao Y."/>
            <person name="Liu F."/>
            <person name="Qi X."/>
            <person name="Gang D.R."/>
            <person name="Wen J."/>
            <person name="Li J."/>
        </authorList>
    </citation>
    <scope>NUCLEOTIDE SEQUENCE</scope>
    <source>
        <strain evidence="2">Dzin_1.0</strain>
    </source>
</reference>
<feature type="transmembrane region" description="Helical" evidence="1">
    <location>
        <begin position="24"/>
        <end position="52"/>
    </location>
</feature>
<sequence>MDSRSGVMTILREAMSIPKRNKKLMIPVMLLVFIPSSFVLMGNYVSIIPLLLNFIIKLYLLSSNHASNPEFYDILVGLKKDAETLLHVDMVFTISLYIISVFSMILIIHATSMVHSGKQLTIRDLLSMIKRRWKGPLVTRVYFTILYIGYTVLSVSFISILMLNATGSIGMYVFGGFIALVARLLYAYLAMVWTMGLVISVLDDSCCGLEAMGRAGELIRGKRLQGFFIAFILLCVDTVLIGGYSLIVSKIHPQLEVQKASAMLMLNVSVLLKIFSQMVYTVFYHDCKRSQGKLDEELRGMIYTRVPTSPIVDEV</sequence>
<feature type="transmembrane region" description="Helical" evidence="1">
    <location>
        <begin position="94"/>
        <end position="116"/>
    </location>
</feature>